<sequence>MTDQSSREKIIEEHPIKDGLDAFRASYKSICEKQGISRPLDALDQLSQQDLRDLVFELLFSLQKLPASGILPSRTGRDNIRNDLLRLISAVASNDFDFGSLGHLLDAVLAETPDDAAIWHQQTPWIHNTSSFANSTEHRKYVDNILKQELGTMYVGLPEFHDTYFDIPNLETASEAVFNKCEDGDNTLYGDDGWSGWPADANQDAVLIWFVELIEKLVIFAEDCVSTTSTHQQRPLAQPNKPIAGSTAQRKLDIGFVNNPKATKDSKCHWSQILVPGELKSNPSADKPADAWLDIGRYAREVLAAQDTRRFVLCFTICGSLMRIWAFDRLGELHLHSSI</sequence>
<evidence type="ECO:0000259" key="1">
    <source>
        <dbReference type="Pfam" id="PF17667"/>
    </source>
</evidence>
<protein>
    <recommendedName>
        <fullName evidence="1">Fungal-type protein kinase domain-containing protein</fullName>
    </recommendedName>
</protein>
<dbReference type="PANTHER" id="PTHR38248">
    <property type="entry name" value="FUNK1 6"/>
    <property type="match status" value="1"/>
</dbReference>
<evidence type="ECO:0000313" key="2">
    <source>
        <dbReference type="EMBL" id="KAK5996945.1"/>
    </source>
</evidence>
<dbReference type="InterPro" id="IPR040976">
    <property type="entry name" value="Pkinase_fungal"/>
</dbReference>
<name>A0ABR0SYV5_9HYPO</name>
<comment type="caution">
    <text evidence="2">The sequence shown here is derived from an EMBL/GenBank/DDBJ whole genome shotgun (WGS) entry which is preliminary data.</text>
</comment>
<keyword evidence="3" id="KW-1185">Reference proteome</keyword>
<organism evidence="2 3">
    <name type="scientific">Cladobotryum mycophilum</name>
    <dbReference type="NCBI Taxonomy" id="491253"/>
    <lineage>
        <taxon>Eukaryota</taxon>
        <taxon>Fungi</taxon>
        <taxon>Dikarya</taxon>
        <taxon>Ascomycota</taxon>
        <taxon>Pezizomycotina</taxon>
        <taxon>Sordariomycetes</taxon>
        <taxon>Hypocreomycetidae</taxon>
        <taxon>Hypocreales</taxon>
        <taxon>Hypocreaceae</taxon>
        <taxon>Cladobotryum</taxon>
    </lineage>
</organism>
<dbReference type="Proteomes" id="UP001338125">
    <property type="component" value="Unassembled WGS sequence"/>
</dbReference>
<proteinExistence type="predicted"/>
<accession>A0ABR0SYV5</accession>
<evidence type="ECO:0000313" key="3">
    <source>
        <dbReference type="Proteomes" id="UP001338125"/>
    </source>
</evidence>
<gene>
    <name evidence="2" type="ORF">PT974_02293</name>
</gene>
<dbReference type="Pfam" id="PF17667">
    <property type="entry name" value="Pkinase_fungal"/>
    <property type="match status" value="1"/>
</dbReference>
<feature type="domain" description="Fungal-type protein kinase" evidence="1">
    <location>
        <begin position="251"/>
        <end position="334"/>
    </location>
</feature>
<dbReference type="EMBL" id="JAVFKD010000002">
    <property type="protein sequence ID" value="KAK5996945.1"/>
    <property type="molecule type" value="Genomic_DNA"/>
</dbReference>
<reference evidence="2 3" key="1">
    <citation type="submission" date="2024-01" db="EMBL/GenBank/DDBJ databases">
        <title>Complete genome of Cladobotryum mycophilum ATHUM6906.</title>
        <authorList>
            <person name="Christinaki A.C."/>
            <person name="Myridakis A.I."/>
            <person name="Kouvelis V.N."/>
        </authorList>
    </citation>
    <scope>NUCLEOTIDE SEQUENCE [LARGE SCALE GENOMIC DNA]</scope>
    <source>
        <strain evidence="2 3">ATHUM6906</strain>
    </source>
</reference>
<dbReference type="PANTHER" id="PTHR38248:SF2">
    <property type="entry name" value="FUNK1 11"/>
    <property type="match status" value="1"/>
</dbReference>